<gene>
    <name evidence="1" type="ORF">FZZ93_11690</name>
</gene>
<evidence type="ECO:0000313" key="2">
    <source>
        <dbReference type="Proteomes" id="UP000324260"/>
    </source>
</evidence>
<dbReference type="OrthoDB" id="6128501at2"/>
<protein>
    <recommendedName>
        <fullName evidence="3">Tetratricopeptide repeat protein</fullName>
    </recommendedName>
</protein>
<keyword evidence="2" id="KW-1185">Reference proteome</keyword>
<dbReference type="Proteomes" id="UP000324260">
    <property type="component" value="Unassembled WGS sequence"/>
</dbReference>
<name>A0A5D9D899_HALER</name>
<dbReference type="RefSeq" id="WP_149322508.1">
    <property type="nucleotide sequence ID" value="NZ_JARWAH010000001.1"/>
</dbReference>
<dbReference type="EMBL" id="VTPU01000010">
    <property type="protein sequence ID" value="TZG38951.1"/>
    <property type="molecule type" value="Genomic_DNA"/>
</dbReference>
<evidence type="ECO:0008006" key="3">
    <source>
        <dbReference type="Google" id="ProtNLM"/>
    </source>
</evidence>
<dbReference type="AlphaFoldDB" id="A0A5D9D899"/>
<sequence length="769" mass="86432">MFYTETPTASFAVKNKGLPYAHRSTPMIESNRQEGTENQRAASAMLAIFPTSDSLMDFAKSGDNAPLLESLLAFAQRHGLLDSPDIDALVRFIDEHDNGKPEERPAKGKPHTLEELLDKRQQHLSLSFSMRAWTERINTLLEKQQVALPRVSNSMLTRLKREPADNLHKQNVLRSLAFWIGHQRGELAREWHFEALQALCQASRRTENFNAGVRMGFSLSSRGDLIDNPVVSWLKRTLKRHLDQQDEGSPGGRWSKVHSHDITTLYIDIPKQLDASTPLAYRQCLRRAVSLAHKMAISWALSEHSSHKRFLSIGLTTGTFSNLDGYLLPLLGAELPGDPVIRVSNFTRQSLLINDIRVMYNERPTEVTLFNGEVLPIWPLTALWSFIYFDFAPELQNDPALSPTEASFEIDTWQSRHTDDAKDAISAFLRTPHNAMLGIEIAKTLYYRHRFAEACDILRIVLSLDPHSIVARTLRMMIYRNMAVESPTLSGAEALFRMAAQDAWYTRQHTPSLTEDYYCEVGVLALAEALTLAKFSRAAGNDARPAHSAATRLQALLEQAGDLFEKGMAISPAGLRSSFLLAASRLLSALFHADGDLLLEGKHQVDISRELATEQTMNLLRLRGYDVDSAPTPEGNRLIERKFLDKITFHNDAIDLGAYQPTSCYTAAVALWDFTPQRTAGLARQALVLIEQARAMARELTRSGVHIYSFSRIHGEILTPARFLKHMDNAERSIRRAAGNAIETQPDHWPLPATERVELLLMANFPSLE</sequence>
<comment type="caution">
    <text evidence="1">The sequence shown here is derived from an EMBL/GenBank/DDBJ whole genome shotgun (WGS) entry which is preliminary data.</text>
</comment>
<reference evidence="1 2" key="1">
    <citation type="submission" date="2019-08" db="EMBL/GenBank/DDBJ databases">
        <title>Draft Genome Sequence of Halomonas eurihalina Isolated from Preserved Hide-surface.</title>
        <authorList>
            <person name="Hussain S.A."/>
            <person name="Xu A."/>
            <person name="Sarker M."/>
            <person name="Sommers C."/>
        </authorList>
    </citation>
    <scope>NUCLEOTIDE SEQUENCE [LARGE SCALE GENOMIC DNA]</scope>
    <source>
        <strain evidence="1 2">MS1</strain>
    </source>
</reference>
<accession>A0A5D9D899</accession>
<evidence type="ECO:0000313" key="1">
    <source>
        <dbReference type="EMBL" id="TZG38951.1"/>
    </source>
</evidence>
<organism evidence="1 2">
    <name type="scientific">Halomonas eurihalina</name>
    <dbReference type="NCBI Taxonomy" id="42566"/>
    <lineage>
        <taxon>Bacteria</taxon>
        <taxon>Pseudomonadati</taxon>
        <taxon>Pseudomonadota</taxon>
        <taxon>Gammaproteobacteria</taxon>
        <taxon>Oceanospirillales</taxon>
        <taxon>Halomonadaceae</taxon>
        <taxon>Halomonas</taxon>
    </lineage>
</organism>
<proteinExistence type="predicted"/>